<dbReference type="InterPro" id="IPR003382">
    <property type="entry name" value="Flavoprotein"/>
</dbReference>
<dbReference type="SUPFAM" id="SSF52507">
    <property type="entry name" value="Homo-oligomeric flavin-containing Cys decarboxylases, HFCD"/>
    <property type="match status" value="1"/>
</dbReference>
<accession>A0A174ZGS1</accession>
<dbReference type="InterPro" id="IPR014214">
    <property type="entry name" value="Dipicolinic_acid_synth_B"/>
</dbReference>
<sequence length="212" mass="22630">MTRKATAIKKGAVTVSRELDSLLCGVKVGFCMTGSFCTFSKAFSAMEALRDAGCDILPIMSLSAGTVDTRFGTAQEHIKRAENICGKRVIMSVADAEPIGPKRLTDIMLVAPCTGNTMAKLARSITDTPVTMAVKSHLRGARPVLIACATNDALAGSFKNIGFLMNCRNYYFVPLGQDDPLKKPCSLVADFSLIPQAIGAALENKQLQPVLI</sequence>
<dbReference type="AlphaFoldDB" id="A0A174ZGS1"/>
<dbReference type="PIRSF" id="PIRSF001390">
    <property type="entry name" value="Dipicolinate_synth_subunit_B"/>
    <property type="match status" value="1"/>
</dbReference>
<dbReference type="Gene3D" id="3.40.50.1950">
    <property type="entry name" value="Flavin prenyltransferase-like"/>
    <property type="match status" value="1"/>
</dbReference>
<dbReference type="NCBIfam" id="TIGR02852">
    <property type="entry name" value="spore_dpaB"/>
    <property type="match status" value="1"/>
</dbReference>
<dbReference type="NCBIfam" id="NF006161">
    <property type="entry name" value="PRK08305.1"/>
    <property type="match status" value="1"/>
</dbReference>
<gene>
    <name evidence="2" type="ORF">ERS852540_01048</name>
</gene>
<dbReference type="Pfam" id="PF02441">
    <property type="entry name" value="Flavoprotein"/>
    <property type="match status" value="1"/>
</dbReference>
<evidence type="ECO:0000313" key="3">
    <source>
        <dbReference type="Proteomes" id="UP000095662"/>
    </source>
</evidence>
<feature type="domain" description="Flavoprotein" evidence="1">
    <location>
        <begin position="27"/>
        <end position="174"/>
    </location>
</feature>
<dbReference type="InterPro" id="IPR036551">
    <property type="entry name" value="Flavin_trans-like"/>
</dbReference>
<reference evidence="2 3" key="1">
    <citation type="submission" date="2015-09" db="EMBL/GenBank/DDBJ databases">
        <authorList>
            <consortium name="Pathogen Informatics"/>
        </authorList>
    </citation>
    <scope>NUCLEOTIDE SEQUENCE [LARGE SCALE GENOMIC DNA]</scope>
    <source>
        <strain evidence="2 3">2789STDY5834928</strain>
    </source>
</reference>
<dbReference type="STRING" id="39492.ERS852540_01048"/>
<organism evidence="2 3">
    <name type="scientific">[Eubacterium] siraeum</name>
    <dbReference type="NCBI Taxonomy" id="39492"/>
    <lineage>
        <taxon>Bacteria</taxon>
        <taxon>Bacillati</taxon>
        <taxon>Bacillota</taxon>
        <taxon>Clostridia</taxon>
        <taxon>Eubacteriales</taxon>
        <taxon>Oscillospiraceae</taxon>
        <taxon>Oscillospiraceae incertae sedis</taxon>
    </lineage>
</organism>
<dbReference type="Proteomes" id="UP000095662">
    <property type="component" value="Unassembled WGS sequence"/>
</dbReference>
<protein>
    <submittedName>
        <fullName evidence="2">Dipicolinate synthase subunit B</fullName>
    </submittedName>
</protein>
<proteinExistence type="predicted"/>
<dbReference type="GO" id="GO:0003824">
    <property type="term" value="F:catalytic activity"/>
    <property type="evidence" value="ECO:0007669"/>
    <property type="project" value="InterPro"/>
</dbReference>
<evidence type="ECO:0000313" key="2">
    <source>
        <dbReference type="EMBL" id="CUQ85122.1"/>
    </source>
</evidence>
<name>A0A174ZGS1_9FIRM</name>
<dbReference type="EMBL" id="CZBY01000006">
    <property type="protein sequence ID" value="CUQ85122.1"/>
    <property type="molecule type" value="Genomic_DNA"/>
</dbReference>
<evidence type="ECO:0000259" key="1">
    <source>
        <dbReference type="Pfam" id="PF02441"/>
    </source>
</evidence>